<evidence type="ECO:0000259" key="8">
    <source>
        <dbReference type="Pfam" id="PF07282"/>
    </source>
</evidence>
<keyword evidence="5" id="KW-0238">DNA-binding</keyword>
<keyword evidence="2" id="KW-0815">Transposition</keyword>
<feature type="domain" description="Cas12f1-like TNB" evidence="8">
    <location>
        <begin position="306"/>
        <end position="372"/>
    </location>
</feature>
<organism evidence="10 11">
    <name type="scientific">Arthrobacter sulfonylureivorans</name>
    <dbReference type="NCBI Taxonomy" id="2486855"/>
    <lineage>
        <taxon>Bacteria</taxon>
        <taxon>Bacillati</taxon>
        <taxon>Actinomycetota</taxon>
        <taxon>Actinomycetes</taxon>
        <taxon>Micrococcales</taxon>
        <taxon>Micrococcaceae</taxon>
        <taxon>Arthrobacter</taxon>
    </lineage>
</organism>
<evidence type="ECO:0000256" key="1">
    <source>
        <dbReference type="ARBA" id="ARBA00008761"/>
    </source>
</evidence>
<comment type="similarity">
    <text evidence="1">In the C-terminal section; belongs to the transposase 35 family.</text>
</comment>
<dbReference type="RefSeq" id="WP_241913239.1">
    <property type="nucleotide sequence ID" value="NZ_CP093326.1"/>
</dbReference>
<keyword evidence="11" id="KW-1185">Reference proteome</keyword>
<reference evidence="10 11" key="1">
    <citation type="submission" date="2022-03" db="EMBL/GenBank/DDBJ databases">
        <title>Isotopic signatures of nitrous oxide derived from detoxification processes.</title>
        <authorList>
            <person name="Behrendt U."/>
            <person name="Buchen C."/>
            <person name="Well R."/>
            <person name="Ulrich A."/>
            <person name="Rohe L."/>
            <person name="Kolb S."/>
            <person name="Schloter M."/>
            <person name="Horn M.A."/>
            <person name="Augustin J."/>
        </authorList>
    </citation>
    <scope>NUCLEOTIDE SEQUENCE [LARGE SCALE GENOMIC DNA]</scope>
    <source>
        <strain evidence="10 11">S4-C24</strain>
    </source>
</reference>
<proteinExistence type="inferred from homology"/>
<dbReference type="Pfam" id="PF07282">
    <property type="entry name" value="Cas12f1-like_TNB"/>
    <property type="match status" value="1"/>
</dbReference>
<evidence type="ECO:0000256" key="2">
    <source>
        <dbReference type="ARBA" id="ARBA00022578"/>
    </source>
</evidence>
<feature type="domain" description="Probable transposase IS891/IS1136/IS1341" evidence="7">
    <location>
        <begin position="177"/>
        <end position="294"/>
    </location>
</feature>
<evidence type="ECO:0000256" key="4">
    <source>
        <dbReference type="ARBA" id="ARBA00022833"/>
    </source>
</evidence>
<sequence>MFKRYRYRIYPTPSQQQSLARLFGCVRVVYNDAVAACETAQAAGGSRPGRKELSRALTMAKTAPERSWLAEVSSVPLQQALKDAHAAYQNFFASLKGVRKGRKVGAPRFKSRRDRAQSARFTRNAGYSIRTVNRHKALLRLPKIGEVRVNLSRPLPADGPSSVTIIREADGRYYASFVVDAPAHQAAKPVHDNAGIDLGLNHLAVIVREDGTAEKIQNPRHLKRKLAKLATAQKELARRQKGSVNRHKSRRRVAVLHRRVREARADHHHKLARRIVDDNQVIGLETLGIAGLARTRLAKSVHEAGWGILVRLIEEKAAESGRTVIRAGRNFPSTRLCSACGTVGDKKPLHVRVWTCSCGAVLDRDINAAVNLMNVAAGHAET</sequence>
<evidence type="ECO:0000313" key="10">
    <source>
        <dbReference type="EMBL" id="UNK44895.1"/>
    </source>
</evidence>
<accession>A0ABY3W410</accession>
<keyword evidence="4" id="KW-0862">Zinc</keyword>
<protein>
    <submittedName>
        <fullName evidence="10">Transposase</fullName>
    </submittedName>
</protein>
<dbReference type="Pfam" id="PF12323">
    <property type="entry name" value="HTH_OrfB_IS605"/>
    <property type="match status" value="1"/>
</dbReference>
<dbReference type="InterPro" id="IPR010095">
    <property type="entry name" value="Cas12f1-like_TNB"/>
</dbReference>
<evidence type="ECO:0000259" key="7">
    <source>
        <dbReference type="Pfam" id="PF01385"/>
    </source>
</evidence>
<evidence type="ECO:0000256" key="5">
    <source>
        <dbReference type="ARBA" id="ARBA00023125"/>
    </source>
</evidence>
<name>A0ABY3W410_9MICC</name>
<gene>
    <name evidence="10" type="ORF">MNQ99_13135</name>
</gene>
<dbReference type="NCBIfam" id="NF040570">
    <property type="entry name" value="guided_TnpB"/>
    <property type="match status" value="1"/>
</dbReference>
<keyword evidence="6" id="KW-0233">DNA recombination</keyword>
<dbReference type="Proteomes" id="UP000829069">
    <property type="component" value="Chromosome"/>
</dbReference>
<dbReference type="Pfam" id="PF01385">
    <property type="entry name" value="OrfB_IS605"/>
    <property type="match status" value="1"/>
</dbReference>
<dbReference type="InterPro" id="IPR001959">
    <property type="entry name" value="Transposase"/>
</dbReference>
<evidence type="ECO:0000259" key="9">
    <source>
        <dbReference type="Pfam" id="PF12323"/>
    </source>
</evidence>
<feature type="domain" description="Transposase putative helix-turn-helix" evidence="9">
    <location>
        <begin position="1"/>
        <end position="44"/>
    </location>
</feature>
<keyword evidence="3" id="KW-0479">Metal-binding</keyword>
<dbReference type="EMBL" id="CP093326">
    <property type="protein sequence ID" value="UNK44895.1"/>
    <property type="molecule type" value="Genomic_DNA"/>
</dbReference>
<dbReference type="InterPro" id="IPR021027">
    <property type="entry name" value="Transposase_put_HTH"/>
</dbReference>
<evidence type="ECO:0000313" key="11">
    <source>
        <dbReference type="Proteomes" id="UP000829069"/>
    </source>
</evidence>
<evidence type="ECO:0000256" key="3">
    <source>
        <dbReference type="ARBA" id="ARBA00022723"/>
    </source>
</evidence>
<evidence type="ECO:0000256" key="6">
    <source>
        <dbReference type="ARBA" id="ARBA00023172"/>
    </source>
</evidence>